<comment type="caution">
    <text evidence="1">The sequence shown here is derived from an EMBL/GenBank/DDBJ whole genome shotgun (WGS) entry which is preliminary data.</text>
</comment>
<accession>A0A9Q1HTU1</accession>
<proteinExistence type="predicted"/>
<dbReference type="EMBL" id="JAFJMO010000012">
    <property type="protein sequence ID" value="KAJ8261529.1"/>
    <property type="molecule type" value="Genomic_DNA"/>
</dbReference>
<evidence type="ECO:0000313" key="2">
    <source>
        <dbReference type="Proteomes" id="UP001152803"/>
    </source>
</evidence>
<dbReference type="Proteomes" id="UP001152803">
    <property type="component" value="Unassembled WGS sequence"/>
</dbReference>
<name>A0A9Q1HTU1_CONCO</name>
<dbReference type="AlphaFoldDB" id="A0A9Q1HTU1"/>
<gene>
    <name evidence="1" type="ORF">COCON_G00172520</name>
</gene>
<sequence>MLGTGVSLLPGIRHGPVPCVWGLESVAGQTFTSHRIRALTRLGRVTERKAARQRLLGEKTTASVTHSVRYWAQTLNTRWSRSTNTQTGIHGKTYFNEH</sequence>
<organism evidence="1 2">
    <name type="scientific">Conger conger</name>
    <name type="common">Conger eel</name>
    <name type="synonym">Muraena conger</name>
    <dbReference type="NCBI Taxonomy" id="82655"/>
    <lineage>
        <taxon>Eukaryota</taxon>
        <taxon>Metazoa</taxon>
        <taxon>Chordata</taxon>
        <taxon>Craniata</taxon>
        <taxon>Vertebrata</taxon>
        <taxon>Euteleostomi</taxon>
        <taxon>Actinopterygii</taxon>
        <taxon>Neopterygii</taxon>
        <taxon>Teleostei</taxon>
        <taxon>Anguilliformes</taxon>
        <taxon>Congridae</taxon>
        <taxon>Conger</taxon>
    </lineage>
</organism>
<evidence type="ECO:0000313" key="1">
    <source>
        <dbReference type="EMBL" id="KAJ8261529.1"/>
    </source>
</evidence>
<protein>
    <submittedName>
        <fullName evidence="1">Uncharacterized protein</fullName>
    </submittedName>
</protein>
<reference evidence="1" key="1">
    <citation type="journal article" date="2023" name="Science">
        <title>Genome structures resolve the early diversification of teleost fishes.</title>
        <authorList>
            <person name="Parey E."/>
            <person name="Louis A."/>
            <person name="Montfort J."/>
            <person name="Bouchez O."/>
            <person name="Roques C."/>
            <person name="Iampietro C."/>
            <person name="Lluch J."/>
            <person name="Castinel A."/>
            <person name="Donnadieu C."/>
            <person name="Desvignes T."/>
            <person name="Floi Bucao C."/>
            <person name="Jouanno E."/>
            <person name="Wen M."/>
            <person name="Mejri S."/>
            <person name="Dirks R."/>
            <person name="Jansen H."/>
            <person name="Henkel C."/>
            <person name="Chen W.J."/>
            <person name="Zahm M."/>
            <person name="Cabau C."/>
            <person name="Klopp C."/>
            <person name="Thompson A.W."/>
            <person name="Robinson-Rechavi M."/>
            <person name="Braasch I."/>
            <person name="Lecointre G."/>
            <person name="Bobe J."/>
            <person name="Postlethwait J.H."/>
            <person name="Berthelot C."/>
            <person name="Roest Crollius H."/>
            <person name="Guiguen Y."/>
        </authorList>
    </citation>
    <scope>NUCLEOTIDE SEQUENCE</scope>
    <source>
        <strain evidence="1">Concon-B</strain>
    </source>
</reference>
<keyword evidence="2" id="KW-1185">Reference proteome</keyword>